<evidence type="ECO:0000313" key="1">
    <source>
        <dbReference type="EMBL" id="CAG4882916.1"/>
    </source>
</evidence>
<dbReference type="EMBL" id="CAJQUM010000001">
    <property type="protein sequence ID" value="CAG4882916.1"/>
    <property type="molecule type" value="Genomic_DNA"/>
</dbReference>
<comment type="caution">
    <text evidence="1">The sequence shown here is derived from an EMBL/GenBank/DDBJ whole genome shotgun (WGS) entry which is preliminary data.</text>
</comment>
<proteinExistence type="predicted"/>
<keyword evidence="2" id="KW-1185">Reference proteome</keyword>
<name>A0A916J2R6_9PROT</name>
<protein>
    <submittedName>
        <fullName evidence="1">Uncharacterized protein</fullName>
    </submittedName>
</protein>
<organism evidence="1 2">
    <name type="scientific">Georgfuchsia toluolica</name>
    <dbReference type="NCBI Taxonomy" id="424218"/>
    <lineage>
        <taxon>Bacteria</taxon>
        <taxon>Pseudomonadati</taxon>
        <taxon>Pseudomonadota</taxon>
        <taxon>Betaproteobacteria</taxon>
        <taxon>Nitrosomonadales</taxon>
        <taxon>Sterolibacteriaceae</taxon>
        <taxon>Georgfuchsia</taxon>
    </lineage>
</organism>
<dbReference type="AlphaFoldDB" id="A0A916J2R6"/>
<dbReference type="Proteomes" id="UP000742786">
    <property type="component" value="Unassembled WGS sequence"/>
</dbReference>
<evidence type="ECO:0000313" key="2">
    <source>
        <dbReference type="Proteomes" id="UP000742786"/>
    </source>
</evidence>
<reference evidence="1" key="1">
    <citation type="submission" date="2021-04" db="EMBL/GenBank/DDBJ databases">
        <authorList>
            <person name="Hornung B."/>
        </authorList>
    </citation>
    <scope>NUCLEOTIDE SEQUENCE</scope>
    <source>
        <strain evidence="1">G5G6</strain>
    </source>
</reference>
<gene>
    <name evidence="1" type="ORF">GTOL_10798</name>
</gene>
<sequence>MDMPLRDLFRHRAAADSTAVIDGLARFAPSRSGCGQEEITPEAHPAATSQRHMDYALRLRPFMELIAVHLC</sequence>
<accession>A0A916J2R6</accession>